<dbReference type="SUPFAM" id="SSF52540">
    <property type="entry name" value="P-loop containing nucleoside triphosphate hydrolases"/>
    <property type="match status" value="1"/>
</dbReference>
<dbReference type="FunFam" id="3.40.50.300:FF:001329">
    <property type="entry name" value="Small GTP-binding protein, putative"/>
    <property type="match status" value="1"/>
</dbReference>
<dbReference type="PRINTS" id="PR00449">
    <property type="entry name" value="RASTRNSFRMNG"/>
</dbReference>
<gene>
    <name evidence="2" type="ORF">SS50377_10318</name>
    <name evidence="3" type="ORF">SS50377_20038</name>
</gene>
<dbReference type="InterPro" id="IPR005225">
    <property type="entry name" value="Small_GTP-bd"/>
</dbReference>
<reference evidence="3" key="2">
    <citation type="submission" date="2020-12" db="EMBL/GenBank/DDBJ databases">
        <title>New Spironucleus salmonicida genome in near-complete chromosomes.</title>
        <authorList>
            <person name="Xu F."/>
            <person name="Kurt Z."/>
            <person name="Jimenez-Gonzalez A."/>
            <person name="Astvaldsson A."/>
            <person name="Andersson J.O."/>
            <person name="Svard S.G."/>
        </authorList>
    </citation>
    <scope>NUCLEOTIDE SEQUENCE</scope>
    <source>
        <strain evidence="3">ATCC 50377</strain>
    </source>
</reference>
<evidence type="ECO:0000313" key="3">
    <source>
        <dbReference type="EMBL" id="KAH0576692.1"/>
    </source>
</evidence>
<dbReference type="SMART" id="SM00174">
    <property type="entry name" value="RHO"/>
    <property type="match status" value="1"/>
</dbReference>
<dbReference type="PROSITE" id="PS51420">
    <property type="entry name" value="RHO"/>
    <property type="match status" value="1"/>
</dbReference>
<dbReference type="PANTHER" id="PTHR47978">
    <property type="match status" value="1"/>
</dbReference>
<sequence>MSQRKLFKFVVIGDCSVGKSAILKVYRGEEFTNDHTATIGVDFYTHQSKYDNLTVTLQLWDTAGEEKYQSVSTTYFRGAHAVFIVYDVSSKQSFDNVQKWIKQAKSAADSANLILIGNKADLEKQVPTEEAQSYADSNQMLFLEVSAKNNEGIKAAFEKMIAILCEGSQVQDAKKGDFQIQSASPIQKVEVKADSEVDSAATKKQGCC</sequence>
<dbReference type="OrthoDB" id="9989112at2759"/>
<dbReference type="GO" id="GO:0005525">
    <property type="term" value="F:GTP binding"/>
    <property type="evidence" value="ECO:0007669"/>
    <property type="project" value="InterPro"/>
</dbReference>
<dbReference type="Pfam" id="PF00071">
    <property type="entry name" value="Ras"/>
    <property type="match status" value="1"/>
</dbReference>
<dbReference type="EMBL" id="KI545952">
    <property type="protein sequence ID" value="EST49393.1"/>
    <property type="molecule type" value="Genomic_DNA"/>
</dbReference>
<name>V6LYP9_9EUKA</name>
<reference evidence="2 3" key="1">
    <citation type="journal article" date="2014" name="PLoS Genet.">
        <title>The Genome of Spironucleus salmonicida Highlights a Fish Pathogen Adapted to Fluctuating Environments.</title>
        <authorList>
            <person name="Xu F."/>
            <person name="Jerlstrom-Hultqvist J."/>
            <person name="Einarsson E."/>
            <person name="Astvaldsson A."/>
            <person name="Svard S.G."/>
            <person name="Andersson J.O."/>
        </authorList>
    </citation>
    <scope>NUCLEOTIDE SEQUENCE</scope>
    <source>
        <strain evidence="3">ATCC 50377</strain>
    </source>
</reference>
<dbReference type="AlphaFoldDB" id="V6LYP9"/>
<evidence type="ECO:0000256" key="1">
    <source>
        <dbReference type="ARBA" id="ARBA00022741"/>
    </source>
</evidence>
<dbReference type="SMART" id="SM00176">
    <property type="entry name" value="RAN"/>
    <property type="match status" value="1"/>
</dbReference>
<dbReference type="VEuPathDB" id="GiardiaDB:SS50377_20038"/>
<dbReference type="CDD" id="cd00154">
    <property type="entry name" value="Rab"/>
    <property type="match status" value="1"/>
</dbReference>
<dbReference type="SMART" id="SM00175">
    <property type="entry name" value="RAB"/>
    <property type="match status" value="1"/>
</dbReference>
<dbReference type="GO" id="GO:0003924">
    <property type="term" value="F:GTPase activity"/>
    <property type="evidence" value="ECO:0007669"/>
    <property type="project" value="InterPro"/>
</dbReference>
<dbReference type="PROSITE" id="PS51419">
    <property type="entry name" value="RAB"/>
    <property type="match status" value="1"/>
</dbReference>
<proteinExistence type="predicted"/>
<accession>V6LYP9</accession>
<organism evidence="2">
    <name type="scientific">Spironucleus salmonicida</name>
    <dbReference type="NCBI Taxonomy" id="348837"/>
    <lineage>
        <taxon>Eukaryota</taxon>
        <taxon>Metamonada</taxon>
        <taxon>Diplomonadida</taxon>
        <taxon>Hexamitidae</taxon>
        <taxon>Hexamitinae</taxon>
        <taxon>Spironucleus</taxon>
    </lineage>
</organism>
<dbReference type="Proteomes" id="UP000018208">
    <property type="component" value="Unassembled WGS sequence"/>
</dbReference>
<dbReference type="InterPro" id="IPR001806">
    <property type="entry name" value="Small_GTPase"/>
</dbReference>
<protein>
    <submittedName>
        <fullName evidence="2">Rab GTPase</fullName>
    </submittedName>
    <submittedName>
        <fullName evidence="3">Rab1a</fullName>
    </submittedName>
</protein>
<dbReference type="SMART" id="SM00173">
    <property type="entry name" value="RAS"/>
    <property type="match status" value="1"/>
</dbReference>
<dbReference type="Gene3D" id="3.40.50.300">
    <property type="entry name" value="P-loop containing nucleotide triphosphate hydrolases"/>
    <property type="match status" value="1"/>
</dbReference>
<evidence type="ECO:0000313" key="4">
    <source>
        <dbReference type="Proteomes" id="UP000018208"/>
    </source>
</evidence>
<dbReference type="PROSITE" id="PS51421">
    <property type="entry name" value="RAS"/>
    <property type="match status" value="1"/>
</dbReference>
<keyword evidence="4" id="KW-1185">Reference proteome</keyword>
<evidence type="ECO:0000313" key="2">
    <source>
        <dbReference type="EMBL" id="EST49393.1"/>
    </source>
</evidence>
<dbReference type="NCBIfam" id="TIGR00231">
    <property type="entry name" value="small_GTP"/>
    <property type="match status" value="1"/>
</dbReference>
<dbReference type="EMBL" id="AUWU02000001">
    <property type="protein sequence ID" value="KAH0576692.1"/>
    <property type="molecule type" value="Genomic_DNA"/>
</dbReference>
<dbReference type="InterPro" id="IPR027417">
    <property type="entry name" value="P-loop_NTPase"/>
</dbReference>
<keyword evidence="1" id="KW-0547">Nucleotide-binding</keyword>